<dbReference type="GO" id="GO:0005886">
    <property type="term" value="C:plasma membrane"/>
    <property type="evidence" value="ECO:0007669"/>
    <property type="project" value="UniProtKB-SubCell"/>
</dbReference>
<keyword evidence="5" id="KW-0805">Transcription regulation</keyword>
<protein>
    <submittedName>
        <fullName evidence="11">Helix-turn-helix domain-containing protein</fullName>
    </submittedName>
</protein>
<dbReference type="Gene3D" id="1.10.10.60">
    <property type="entry name" value="Homeodomain-like"/>
    <property type="match status" value="2"/>
</dbReference>
<reference evidence="11 12" key="1">
    <citation type="submission" date="2020-08" db="EMBL/GenBank/DDBJ databases">
        <title>Cohnella phylogeny.</title>
        <authorList>
            <person name="Dunlap C."/>
        </authorList>
    </citation>
    <scope>NUCLEOTIDE SEQUENCE [LARGE SCALE GENOMIC DNA]</scope>
    <source>
        <strain evidence="11 12">CBP 2801</strain>
    </source>
</reference>
<dbReference type="AlphaFoldDB" id="A0A7X0SH74"/>
<evidence type="ECO:0000256" key="2">
    <source>
        <dbReference type="ARBA" id="ARBA00022475"/>
    </source>
</evidence>
<evidence type="ECO:0000256" key="7">
    <source>
        <dbReference type="ARBA" id="ARBA00023136"/>
    </source>
</evidence>
<keyword evidence="7 9" id="KW-0472">Membrane</keyword>
<dbReference type="SMART" id="SM00342">
    <property type="entry name" value="HTH_ARAC"/>
    <property type="match status" value="1"/>
</dbReference>
<organism evidence="11 12">
    <name type="scientific">Cohnella zeiphila</name>
    <dbReference type="NCBI Taxonomy" id="2761120"/>
    <lineage>
        <taxon>Bacteria</taxon>
        <taxon>Bacillati</taxon>
        <taxon>Bacillota</taxon>
        <taxon>Bacilli</taxon>
        <taxon>Bacillales</taxon>
        <taxon>Paenibacillaceae</taxon>
        <taxon>Cohnella</taxon>
    </lineage>
</organism>
<dbReference type="PANTHER" id="PTHR43280:SF10">
    <property type="entry name" value="REGULATORY PROTEIN POCR"/>
    <property type="match status" value="1"/>
</dbReference>
<feature type="domain" description="HTH araC/xylS-type" evidence="10">
    <location>
        <begin position="667"/>
        <end position="765"/>
    </location>
</feature>
<dbReference type="Gene3D" id="3.30.450.20">
    <property type="entry name" value="PAS domain"/>
    <property type="match status" value="1"/>
</dbReference>
<evidence type="ECO:0000313" key="12">
    <source>
        <dbReference type="Proteomes" id="UP000564644"/>
    </source>
</evidence>
<dbReference type="PROSITE" id="PS00041">
    <property type="entry name" value="HTH_ARAC_FAMILY_1"/>
    <property type="match status" value="1"/>
</dbReference>
<keyword evidence="3 9" id="KW-0812">Transmembrane</keyword>
<keyword evidence="4 9" id="KW-1133">Transmembrane helix</keyword>
<dbReference type="Pfam" id="PF02743">
    <property type="entry name" value="dCache_1"/>
    <property type="match status" value="1"/>
</dbReference>
<dbReference type="GO" id="GO:0043565">
    <property type="term" value="F:sequence-specific DNA binding"/>
    <property type="evidence" value="ECO:0007669"/>
    <property type="project" value="InterPro"/>
</dbReference>
<dbReference type="PROSITE" id="PS01124">
    <property type="entry name" value="HTH_ARAC_FAMILY_2"/>
    <property type="match status" value="1"/>
</dbReference>
<evidence type="ECO:0000256" key="8">
    <source>
        <dbReference type="ARBA" id="ARBA00023163"/>
    </source>
</evidence>
<evidence type="ECO:0000259" key="10">
    <source>
        <dbReference type="PROSITE" id="PS01124"/>
    </source>
</evidence>
<dbReference type="InterPro" id="IPR033479">
    <property type="entry name" value="dCache_1"/>
</dbReference>
<dbReference type="Proteomes" id="UP000564644">
    <property type="component" value="Unassembled WGS sequence"/>
</dbReference>
<evidence type="ECO:0000256" key="9">
    <source>
        <dbReference type="SAM" id="Phobius"/>
    </source>
</evidence>
<proteinExistence type="predicted"/>
<dbReference type="PANTHER" id="PTHR43280">
    <property type="entry name" value="ARAC-FAMILY TRANSCRIPTIONAL REGULATOR"/>
    <property type="match status" value="1"/>
</dbReference>
<evidence type="ECO:0000256" key="6">
    <source>
        <dbReference type="ARBA" id="ARBA00023125"/>
    </source>
</evidence>
<dbReference type="Pfam" id="PF12833">
    <property type="entry name" value="HTH_18"/>
    <property type="match status" value="1"/>
</dbReference>
<keyword evidence="2" id="KW-1003">Cell membrane</keyword>
<dbReference type="SUPFAM" id="SSF46689">
    <property type="entry name" value="Homeodomain-like"/>
    <property type="match status" value="2"/>
</dbReference>
<dbReference type="EMBL" id="JACJVO010000003">
    <property type="protein sequence ID" value="MBB6729934.1"/>
    <property type="molecule type" value="Genomic_DNA"/>
</dbReference>
<evidence type="ECO:0000313" key="11">
    <source>
        <dbReference type="EMBL" id="MBB6729934.1"/>
    </source>
</evidence>
<dbReference type="RefSeq" id="WP_185127597.1">
    <property type="nucleotide sequence ID" value="NZ_JACJVO010000003.1"/>
</dbReference>
<evidence type="ECO:0000256" key="1">
    <source>
        <dbReference type="ARBA" id="ARBA00004651"/>
    </source>
</evidence>
<comment type="subcellular location">
    <subcellularLocation>
        <location evidence="1">Cell membrane</location>
        <topology evidence="1">Multi-pass membrane protein</topology>
    </subcellularLocation>
</comment>
<name>A0A7X0SH74_9BACL</name>
<comment type="caution">
    <text evidence="11">The sequence shown here is derived from an EMBL/GenBank/DDBJ whole genome shotgun (WGS) entry which is preliminary data.</text>
</comment>
<dbReference type="InterPro" id="IPR018060">
    <property type="entry name" value="HTH_AraC"/>
</dbReference>
<dbReference type="GO" id="GO:0003700">
    <property type="term" value="F:DNA-binding transcription factor activity"/>
    <property type="evidence" value="ECO:0007669"/>
    <property type="project" value="InterPro"/>
</dbReference>
<sequence length="778" mass="89171">MRSSSFLTKMTAFGFLLSMVPVLFIGLFSYATSAREVQSHVNKGKEQLLIQINANVEQILTTVNHTLNQLVNSAVLNRAMNSPLNVTDFTLYDNLRNELRHMQVFDTKLEDVVLVNEKQDWMIKNSGVYRFKDYAYSEPLDRLLRSNDQSAWLLNPSRWFYSEESASSAVCPYSIGLTKKLPVDKPNPYGLIMANIPACSLESLLQHESADASDTIMVLDDRYRILLHPDHDLIGRPVSETGFGGIDKLSQSSGQFKSRIDQHSYSVTYYRSPYNGWIYLSLTSIASLTRESDKIGLYTLAVCLFMLVVTLLIAWFGSRRMYSPIQKLLKLINDRLPGTGRERSNEFQVIGEHIHQLFQSNSRLESEVHQHLKQVRSFYLAKAFQGNVKLGELAGQLRGFGFGPQLEDWNQMAVLTLQIDALDRTRYDRNDYDLLLFAIHNMIEELIEPSGRFVPVEIDQTVVVMYGSSSADPAEFNGALYETTENLQRQIQSFLSLTVSIGMSLPFRNIKQLPLAYREGLDALKHRLKLGEGIVIQYENLNSGKHYLKIRYPSHLENELLDAIKLADREKAKELLRSFMDNVFAAEMSPQEYQVPLARLLNSLLMTMQESGISLNQVRRAQGTLLEEMIDLSTVPEIEDWFWTGVIHPMLRIFADRQQSQYQNISEKIIDLIQRQYDTDLSLEECASRLNYNANYLSSVFRKETNVSFSEYLAAYRLHMAKKWLTETEMPVKDIAARLRYNNPQNFIRSFRKQEGITPGQYREKRGLTEARSGESAG</sequence>
<dbReference type="Pfam" id="PF17853">
    <property type="entry name" value="GGDEF_2"/>
    <property type="match status" value="1"/>
</dbReference>
<keyword evidence="6" id="KW-0238">DNA-binding</keyword>
<keyword evidence="12" id="KW-1185">Reference proteome</keyword>
<keyword evidence="8" id="KW-0804">Transcription</keyword>
<evidence type="ECO:0000256" key="5">
    <source>
        <dbReference type="ARBA" id="ARBA00023015"/>
    </source>
</evidence>
<feature type="transmembrane region" description="Helical" evidence="9">
    <location>
        <begin position="12"/>
        <end position="31"/>
    </location>
</feature>
<evidence type="ECO:0000256" key="3">
    <source>
        <dbReference type="ARBA" id="ARBA00022692"/>
    </source>
</evidence>
<feature type="transmembrane region" description="Helical" evidence="9">
    <location>
        <begin position="295"/>
        <end position="317"/>
    </location>
</feature>
<dbReference type="InterPro" id="IPR018062">
    <property type="entry name" value="HTH_AraC-typ_CS"/>
</dbReference>
<gene>
    <name evidence="11" type="ORF">H7C18_03405</name>
</gene>
<dbReference type="InterPro" id="IPR041522">
    <property type="entry name" value="CdaR_GGDEF"/>
</dbReference>
<accession>A0A7X0SH74</accession>
<evidence type="ECO:0000256" key="4">
    <source>
        <dbReference type="ARBA" id="ARBA00022989"/>
    </source>
</evidence>
<dbReference type="InterPro" id="IPR009057">
    <property type="entry name" value="Homeodomain-like_sf"/>
</dbReference>